<gene>
    <name evidence="2" type="ORF">Taro_052580</name>
</gene>
<reference evidence="2" key="1">
    <citation type="submission" date="2017-07" db="EMBL/GenBank/DDBJ databases">
        <title>Taro Niue Genome Assembly and Annotation.</title>
        <authorList>
            <person name="Atibalentja N."/>
            <person name="Keating K."/>
            <person name="Fields C.J."/>
        </authorList>
    </citation>
    <scope>NUCLEOTIDE SEQUENCE</scope>
    <source>
        <strain evidence="2">Niue_2</strain>
        <tissue evidence="2">Leaf</tissue>
    </source>
</reference>
<organism evidence="2 3">
    <name type="scientific">Colocasia esculenta</name>
    <name type="common">Wild taro</name>
    <name type="synonym">Arum esculentum</name>
    <dbReference type="NCBI Taxonomy" id="4460"/>
    <lineage>
        <taxon>Eukaryota</taxon>
        <taxon>Viridiplantae</taxon>
        <taxon>Streptophyta</taxon>
        <taxon>Embryophyta</taxon>
        <taxon>Tracheophyta</taxon>
        <taxon>Spermatophyta</taxon>
        <taxon>Magnoliopsida</taxon>
        <taxon>Liliopsida</taxon>
        <taxon>Araceae</taxon>
        <taxon>Aroideae</taxon>
        <taxon>Colocasieae</taxon>
        <taxon>Colocasia</taxon>
    </lineage>
</organism>
<evidence type="ECO:0000313" key="3">
    <source>
        <dbReference type="Proteomes" id="UP000652761"/>
    </source>
</evidence>
<dbReference type="PANTHER" id="PTHR31236:SF2">
    <property type="entry name" value="BURP DOMAIN PROTEIN RD22"/>
    <property type="match status" value="1"/>
</dbReference>
<sequence>MTLRYSTVIRLSVSFTSPEASNFFFSSKKLPTLLSLFSFHPASAEAKHLRVFCHLLEIYGELHHLQFWEHHVWALSTDVPTGVIIKQEYMVASSLKLTTENNIACHLVAYLYEVFYCHVTSEMRTYVKYDLIDKYVHGCIPDEDILFLEDIIVSTRKLLMNINRGFPPMALLSHAKANNFFFSSKKLPILLSLFSFHPASTMAKYLRVRLDT</sequence>
<dbReference type="OrthoDB" id="989869at2759"/>
<dbReference type="Pfam" id="PF03181">
    <property type="entry name" value="BURP"/>
    <property type="match status" value="1"/>
</dbReference>
<dbReference type="PANTHER" id="PTHR31236">
    <property type="entry name" value="BURP DOMAIN PROTEIN USPL1-LIKE"/>
    <property type="match status" value="1"/>
</dbReference>
<dbReference type="InterPro" id="IPR004873">
    <property type="entry name" value="BURP_dom"/>
</dbReference>
<comment type="caution">
    <text evidence="2">The sequence shown here is derived from an EMBL/GenBank/DDBJ whole genome shotgun (WGS) entry which is preliminary data.</text>
</comment>
<evidence type="ECO:0000313" key="2">
    <source>
        <dbReference type="EMBL" id="MQM19574.1"/>
    </source>
</evidence>
<dbReference type="PROSITE" id="PS51277">
    <property type="entry name" value="BURP"/>
    <property type="match status" value="1"/>
</dbReference>
<proteinExistence type="predicted"/>
<dbReference type="Proteomes" id="UP000652761">
    <property type="component" value="Unassembled WGS sequence"/>
</dbReference>
<evidence type="ECO:0000259" key="1">
    <source>
        <dbReference type="PROSITE" id="PS51277"/>
    </source>
</evidence>
<dbReference type="InterPro" id="IPR044816">
    <property type="entry name" value="BURP"/>
</dbReference>
<dbReference type="AlphaFoldDB" id="A0A843XIZ9"/>
<dbReference type="EMBL" id="NMUH01009030">
    <property type="protein sequence ID" value="MQM19574.1"/>
    <property type="molecule type" value="Genomic_DNA"/>
</dbReference>
<name>A0A843XIZ9_COLES</name>
<accession>A0A843XIZ9</accession>
<protein>
    <recommendedName>
        <fullName evidence="1">BURP domain-containing protein</fullName>
    </recommendedName>
</protein>
<keyword evidence="3" id="KW-1185">Reference proteome</keyword>
<feature type="domain" description="BURP" evidence="1">
    <location>
        <begin position="146"/>
        <end position="212"/>
    </location>
</feature>